<evidence type="ECO:0000313" key="3">
    <source>
        <dbReference type="Proteomes" id="UP000008312"/>
    </source>
</evidence>
<dbReference type="InterPro" id="IPR016135">
    <property type="entry name" value="UBQ-conjugating_enzyme/RWD"/>
</dbReference>
<dbReference type="PANTHER" id="PTHR24067">
    <property type="entry name" value="UBIQUITIN-CONJUGATING ENZYME E2"/>
    <property type="match status" value="1"/>
</dbReference>
<dbReference type="InParanoid" id="D8LY19"/>
<feature type="domain" description="UBC core" evidence="1">
    <location>
        <begin position="1"/>
        <end position="125"/>
    </location>
</feature>
<dbReference type="GeneID" id="24918096"/>
<accession>D8LY19</accession>
<protein>
    <recommendedName>
        <fullName evidence="1">UBC core domain-containing protein</fullName>
    </recommendedName>
</protein>
<dbReference type="Proteomes" id="UP000008312">
    <property type="component" value="Unassembled WGS sequence"/>
</dbReference>
<dbReference type="OrthoDB" id="19692at2759"/>
<dbReference type="Gene3D" id="3.10.110.10">
    <property type="entry name" value="Ubiquitin Conjugating Enzyme"/>
    <property type="match status" value="1"/>
</dbReference>
<dbReference type="Pfam" id="PF00179">
    <property type="entry name" value="UQ_con"/>
    <property type="match status" value="1"/>
</dbReference>
<reference evidence="2" key="1">
    <citation type="submission" date="2010-02" db="EMBL/GenBank/DDBJ databases">
        <title>Sequencing and annotation of the Blastocystis hominis genome.</title>
        <authorList>
            <person name="Wincker P."/>
        </authorList>
    </citation>
    <scope>NUCLEOTIDE SEQUENCE</scope>
    <source>
        <strain evidence="2">Singapore isolate B</strain>
    </source>
</reference>
<dbReference type="SUPFAM" id="SSF54495">
    <property type="entry name" value="UBC-like"/>
    <property type="match status" value="1"/>
</dbReference>
<keyword evidence="3" id="KW-1185">Reference proteome</keyword>
<sequence>MSIYEWTIVMEGPVDTPYEEGLFKAELIFPIDFPNRPPTMRFISPMWHPNSSTNGLCPNVVFANGCVCISILHPPGTDDLDVQEPEDEKWRPIISVEAILLSVQNMLTDPNENSPANLDAAVFLD</sequence>
<dbReference type="RefSeq" id="XP_012894522.1">
    <property type="nucleotide sequence ID" value="XM_013039068.1"/>
</dbReference>
<dbReference type="InterPro" id="IPR050113">
    <property type="entry name" value="Ub_conjugating_enzyme"/>
</dbReference>
<dbReference type="EMBL" id="FN668639">
    <property type="protein sequence ID" value="CBK20474.2"/>
    <property type="molecule type" value="Genomic_DNA"/>
</dbReference>
<organism evidence="2">
    <name type="scientific">Blastocystis hominis</name>
    <dbReference type="NCBI Taxonomy" id="12968"/>
    <lineage>
        <taxon>Eukaryota</taxon>
        <taxon>Sar</taxon>
        <taxon>Stramenopiles</taxon>
        <taxon>Bigyra</taxon>
        <taxon>Opalozoa</taxon>
        <taxon>Opalinata</taxon>
        <taxon>Blastocystidae</taxon>
        <taxon>Blastocystis</taxon>
    </lineage>
</organism>
<gene>
    <name evidence="2" type="ORF">GSBLH_T00000806001</name>
</gene>
<dbReference type="AlphaFoldDB" id="D8LY19"/>
<name>D8LY19_BLAHO</name>
<evidence type="ECO:0000259" key="1">
    <source>
        <dbReference type="PROSITE" id="PS50127"/>
    </source>
</evidence>
<dbReference type="SMART" id="SM00212">
    <property type="entry name" value="UBCc"/>
    <property type="match status" value="1"/>
</dbReference>
<dbReference type="OMA" id="FITELWH"/>
<evidence type="ECO:0000313" key="2">
    <source>
        <dbReference type="EMBL" id="CBK20474.2"/>
    </source>
</evidence>
<proteinExistence type="predicted"/>
<dbReference type="InterPro" id="IPR000608">
    <property type="entry name" value="UBC"/>
</dbReference>
<dbReference type="PROSITE" id="PS50127">
    <property type="entry name" value="UBC_2"/>
    <property type="match status" value="1"/>
</dbReference>